<evidence type="ECO:0000313" key="1">
    <source>
        <dbReference type="EMBL" id="TFK13530.1"/>
    </source>
</evidence>
<dbReference type="Proteomes" id="UP000297703">
    <property type="component" value="Unassembled WGS sequence"/>
</dbReference>
<reference evidence="1 2" key="1">
    <citation type="submission" date="2019-04" db="EMBL/GenBank/DDBJ databases">
        <title>Draft genome of the big-headed turtle Platysternon megacephalum.</title>
        <authorList>
            <person name="Gong S."/>
        </authorList>
    </citation>
    <scope>NUCLEOTIDE SEQUENCE [LARGE SCALE GENOMIC DNA]</scope>
    <source>
        <strain evidence="1">DO16091913</strain>
        <tissue evidence="1">Muscle</tissue>
    </source>
</reference>
<name>A0A4D9F693_9SAUR</name>
<gene>
    <name evidence="1" type="ORF">DR999_PMT03013</name>
</gene>
<accession>A0A4D9F693</accession>
<keyword evidence="2" id="KW-1185">Reference proteome</keyword>
<proteinExistence type="predicted"/>
<protein>
    <submittedName>
        <fullName evidence="1">Stromal membrane-associated protein 2</fullName>
    </submittedName>
</protein>
<dbReference type="EMBL" id="QXTE01000015">
    <property type="protein sequence ID" value="TFK13530.1"/>
    <property type="molecule type" value="Genomic_DNA"/>
</dbReference>
<comment type="caution">
    <text evidence="1">The sequence shown here is derived from an EMBL/GenBank/DDBJ whole genome shotgun (WGS) entry which is preliminary data.</text>
</comment>
<organism evidence="1 2">
    <name type="scientific">Platysternon megacephalum</name>
    <name type="common">big-headed turtle</name>
    <dbReference type="NCBI Taxonomy" id="55544"/>
    <lineage>
        <taxon>Eukaryota</taxon>
        <taxon>Metazoa</taxon>
        <taxon>Chordata</taxon>
        <taxon>Craniata</taxon>
        <taxon>Vertebrata</taxon>
        <taxon>Euteleostomi</taxon>
        <taxon>Archelosauria</taxon>
        <taxon>Testudinata</taxon>
        <taxon>Testudines</taxon>
        <taxon>Cryptodira</taxon>
        <taxon>Durocryptodira</taxon>
        <taxon>Testudinoidea</taxon>
        <taxon>Platysternidae</taxon>
        <taxon>Platysternon</taxon>
    </lineage>
</organism>
<reference evidence="1 2" key="2">
    <citation type="submission" date="2019-04" db="EMBL/GenBank/DDBJ databases">
        <title>The genome sequence of big-headed turtle.</title>
        <authorList>
            <person name="Gong S."/>
        </authorList>
    </citation>
    <scope>NUCLEOTIDE SEQUENCE [LARGE SCALE GENOMIC DNA]</scope>
    <source>
        <strain evidence="1">DO16091913</strain>
        <tissue evidence="1">Muscle</tissue>
    </source>
</reference>
<evidence type="ECO:0000313" key="2">
    <source>
        <dbReference type="Proteomes" id="UP000297703"/>
    </source>
</evidence>
<sequence length="117" mass="13648">MLIKMESFSMVYQKLHESTNLLMLNFAKLHRHHLHPFLITIFNSKLVLHLCTCTTIKKYYIHRARVPENFNWMLNGKNRNTALCVPFDGIQAFQDLLCGRTKFGSNLRIPTLGTLVE</sequence>
<dbReference type="AlphaFoldDB" id="A0A4D9F693"/>